<dbReference type="PANTHER" id="PTHR34862">
    <property type="entry name" value="SPARK DOMAIN-CONTAINING PROTEIN"/>
    <property type="match status" value="1"/>
</dbReference>
<keyword evidence="2" id="KW-0732">Signal</keyword>
<evidence type="ECO:0000313" key="4">
    <source>
        <dbReference type="Proteomes" id="UP000289152"/>
    </source>
</evidence>
<protein>
    <recommendedName>
        <fullName evidence="5">BHLH domain-containing protein</fullName>
    </recommendedName>
</protein>
<dbReference type="Proteomes" id="UP000289152">
    <property type="component" value="Unassembled WGS sequence"/>
</dbReference>
<sequence length="771" mass="82476">MLPLFHLLIPIIFSLSVNAGIFDSSTTTTAAASSSSSSTTSSSNSEVAFLQTLQAAQITSMSCLITLVNMTTQPIGSCLGLTTLAGLIADPSPNAAFSDQLSSYLNTMCAAGGCSDADIADAQGQLDSGCGDQGGTSLISVLKAVLGNYQSSYKTLACSVHFNGTAALCLPATLNTSTTADTNTFFNDLLSGNNLGQYDDSIFGQAQCTGCMYELYKAAVYTIPAIRGNTSTQKLGDHLKNDCGSGPPNWSDVEDQQIPDALQVSQNTAVASSGTRTDYSKSVDLFDKADVLMYRMSDDFEMFLSGMGNYGGVGEEEALSSFAQPIFQYEPLRRFWQQDAIQPTNQTLLSPIFLQAAPTLHFPPHSDNPVVSPAEIFGSVTPSPTRIARTSVVIGDLTPTSASRTLGVFGSNLGSLRTSGLDVQVEPEDRDYGDEIENAETDVESGESDEDTESYVSGFWRRSETPFQEPTTTSCVVMGTSSVQIEIKPSAAQEGVISSAVLKEEEEMELGRKKTDVQFEKGKKDKNRIVGKGKKKGTITSNKKTKSIVQKKSRSMSSKRVVSASARKTIIIPNPVLAIKAKSKPKPRRTPRSPSCKISQTQKTAAPPRAAPSSSLSPTPAPAPAPPSPSVIPDDPPTPILAIEEAPSPSSSGEDDESEYDPSSPGSTHGAPNGSGKGKSRKGMTSGKRMWPKRGGPARQMQNQKAQKRYRDKVKETNRTIHECLLDLCRQIPSITSNKIKCKLHDTLLHHLDIIGDWDQNKADELRAAAF</sequence>
<name>A0A4Q1BL40_TREME</name>
<dbReference type="VEuPathDB" id="FungiDB:TREMEDRAFT_36003"/>
<feature type="compositionally biased region" description="Low complexity" evidence="1">
    <location>
        <begin position="555"/>
        <end position="568"/>
    </location>
</feature>
<evidence type="ECO:0000313" key="3">
    <source>
        <dbReference type="EMBL" id="RXK38493.1"/>
    </source>
</evidence>
<keyword evidence="4" id="KW-1185">Reference proteome</keyword>
<evidence type="ECO:0008006" key="5">
    <source>
        <dbReference type="Google" id="ProtNLM"/>
    </source>
</evidence>
<feature type="compositionally biased region" description="Pro residues" evidence="1">
    <location>
        <begin position="619"/>
        <end position="639"/>
    </location>
</feature>
<comment type="caution">
    <text evidence="3">The sequence shown here is derived from an EMBL/GenBank/DDBJ whole genome shotgun (WGS) entry which is preliminary data.</text>
</comment>
<organism evidence="3 4">
    <name type="scientific">Tremella mesenterica</name>
    <name type="common">Jelly fungus</name>
    <dbReference type="NCBI Taxonomy" id="5217"/>
    <lineage>
        <taxon>Eukaryota</taxon>
        <taxon>Fungi</taxon>
        <taxon>Dikarya</taxon>
        <taxon>Basidiomycota</taxon>
        <taxon>Agaricomycotina</taxon>
        <taxon>Tremellomycetes</taxon>
        <taxon>Tremellales</taxon>
        <taxon>Tremellaceae</taxon>
        <taxon>Tremella</taxon>
    </lineage>
</organism>
<evidence type="ECO:0000256" key="2">
    <source>
        <dbReference type="SAM" id="SignalP"/>
    </source>
</evidence>
<accession>A0A4Q1BL40</accession>
<proteinExistence type="predicted"/>
<feature type="signal peptide" evidence="2">
    <location>
        <begin position="1"/>
        <end position="19"/>
    </location>
</feature>
<reference evidence="3 4" key="1">
    <citation type="submission" date="2016-06" db="EMBL/GenBank/DDBJ databases">
        <title>Evolution of pathogenesis and genome organization in the Tremellales.</title>
        <authorList>
            <person name="Cuomo C."/>
            <person name="Litvintseva A."/>
            <person name="Heitman J."/>
            <person name="Chen Y."/>
            <person name="Sun S."/>
            <person name="Springer D."/>
            <person name="Dromer F."/>
            <person name="Young S."/>
            <person name="Zeng Q."/>
            <person name="Chapman S."/>
            <person name="Gujja S."/>
            <person name="Saif S."/>
            <person name="Birren B."/>
        </authorList>
    </citation>
    <scope>NUCLEOTIDE SEQUENCE [LARGE SCALE GENOMIC DNA]</scope>
    <source>
        <strain evidence="3 4">ATCC 28783</strain>
    </source>
</reference>
<dbReference type="AlphaFoldDB" id="A0A4Q1BL40"/>
<feature type="chain" id="PRO_5020941213" description="BHLH domain-containing protein" evidence="2">
    <location>
        <begin position="20"/>
        <end position="771"/>
    </location>
</feature>
<dbReference type="PANTHER" id="PTHR34862:SF1">
    <property type="entry name" value="SPARK DOMAIN-CONTAINING PROTEIN"/>
    <property type="match status" value="1"/>
</dbReference>
<dbReference type="OrthoDB" id="2592905at2759"/>
<feature type="region of interest" description="Disordered" evidence="1">
    <location>
        <begin position="518"/>
        <end position="707"/>
    </location>
</feature>
<gene>
    <name evidence="3" type="ORF">M231_04259</name>
</gene>
<dbReference type="InParanoid" id="A0A4Q1BL40"/>
<feature type="compositionally biased region" description="Low complexity" evidence="1">
    <location>
        <begin position="605"/>
        <end position="618"/>
    </location>
</feature>
<evidence type="ECO:0000256" key="1">
    <source>
        <dbReference type="SAM" id="MobiDB-lite"/>
    </source>
</evidence>
<feature type="region of interest" description="Disordered" evidence="1">
    <location>
        <begin position="430"/>
        <end position="451"/>
    </location>
</feature>
<feature type="compositionally biased region" description="Basic residues" evidence="1">
    <location>
        <begin position="581"/>
        <end position="591"/>
    </location>
</feature>
<feature type="compositionally biased region" description="Basic residues" evidence="1">
    <location>
        <begin position="524"/>
        <end position="554"/>
    </location>
</feature>
<dbReference type="EMBL" id="SDIL01000047">
    <property type="protein sequence ID" value="RXK38493.1"/>
    <property type="molecule type" value="Genomic_DNA"/>
</dbReference>